<name>A0A5N5K0D4_9ROSI</name>
<dbReference type="GO" id="GO:0009408">
    <property type="term" value="P:response to heat"/>
    <property type="evidence" value="ECO:0007669"/>
    <property type="project" value="InterPro"/>
</dbReference>
<proteinExistence type="inferred from homology"/>
<dbReference type="Proteomes" id="UP000326939">
    <property type="component" value="Chromosome 15"/>
</dbReference>
<dbReference type="SUPFAM" id="SSF49493">
    <property type="entry name" value="HSP40/DnaJ peptide-binding domain"/>
    <property type="match status" value="2"/>
</dbReference>
<comment type="caution">
    <text evidence="11">The sequence shown here is derived from an EMBL/GenBank/DDBJ whole genome shotgun (WGS) entry which is preliminary data.</text>
</comment>
<dbReference type="CDD" id="cd06257">
    <property type="entry name" value="DnaJ"/>
    <property type="match status" value="1"/>
</dbReference>
<dbReference type="Pfam" id="PF00684">
    <property type="entry name" value="DnaJ_CXXCXGXG"/>
    <property type="match status" value="1"/>
</dbReference>
<dbReference type="InterPro" id="IPR001623">
    <property type="entry name" value="DnaJ_domain"/>
</dbReference>
<dbReference type="Pfam" id="PF00226">
    <property type="entry name" value="DnaJ"/>
    <property type="match status" value="1"/>
</dbReference>
<dbReference type="AlphaFoldDB" id="A0A5N5K0D4"/>
<protein>
    <recommendedName>
        <fullName evidence="13">J domain-containing protein</fullName>
    </recommendedName>
</protein>
<dbReference type="PROSITE" id="PS00636">
    <property type="entry name" value="DNAJ_1"/>
    <property type="match status" value="1"/>
</dbReference>
<feature type="compositionally biased region" description="Polar residues" evidence="7">
    <location>
        <begin position="513"/>
        <end position="522"/>
    </location>
</feature>
<dbReference type="InterPro" id="IPR008971">
    <property type="entry name" value="HSP40/DnaJ_pept-bd"/>
</dbReference>
<organism evidence="11 12">
    <name type="scientific">Salix brachista</name>
    <dbReference type="NCBI Taxonomy" id="2182728"/>
    <lineage>
        <taxon>Eukaryota</taxon>
        <taxon>Viridiplantae</taxon>
        <taxon>Streptophyta</taxon>
        <taxon>Embryophyta</taxon>
        <taxon>Tracheophyta</taxon>
        <taxon>Spermatophyta</taxon>
        <taxon>Magnoliopsida</taxon>
        <taxon>eudicotyledons</taxon>
        <taxon>Gunneridae</taxon>
        <taxon>Pentapetalae</taxon>
        <taxon>rosids</taxon>
        <taxon>fabids</taxon>
        <taxon>Malpighiales</taxon>
        <taxon>Salicaceae</taxon>
        <taxon>Saliceae</taxon>
        <taxon>Salix</taxon>
    </lineage>
</organism>
<keyword evidence="4 6" id="KW-0862">Zinc</keyword>
<dbReference type="HAMAP" id="MF_01152">
    <property type="entry name" value="DnaJ"/>
    <property type="match status" value="1"/>
</dbReference>
<dbReference type="GO" id="GO:0042026">
    <property type="term" value="P:protein refolding"/>
    <property type="evidence" value="ECO:0007669"/>
    <property type="project" value="TreeGrafter"/>
</dbReference>
<dbReference type="InterPro" id="IPR012724">
    <property type="entry name" value="DnaJ"/>
</dbReference>
<dbReference type="SUPFAM" id="SSF57938">
    <property type="entry name" value="DnaJ/Hsp40 cysteine-rich domain"/>
    <property type="match status" value="1"/>
</dbReference>
<dbReference type="Gene3D" id="2.10.230.10">
    <property type="entry name" value="Heat shock protein DnaJ, cysteine-rich domain"/>
    <property type="match status" value="1"/>
</dbReference>
<keyword evidence="3 6" id="KW-0863">Zinc-finger</keyword>
<dbReference type="InterPro" id="IPR036410">
    <property type="entry name" value="HSP_DnaJ_Cys-rich_dom_sf"/>
</dbReference>
<dbReference type="InterPro" id="IPR001305">
    <property type="entry name" value="HSP_DnaJ_Cys-rich_dom"/>
</dbReference>
<dbReference type="Pfam" id="PF01556">
    <property type="entry name" value="DnaJ_C"/>
    <property type="match status" value="2"/>
</dbReference>
<feature type="domain" description="J" evidence="9">
    <location>
        <begin position="98"/>
        <end position="162"/>
    </location>
</feature>
<dbReference type="InterPro" id="IPR018253">
    <property type="entry name" value="DnaJ_domain_CS"/>
</dbReference>
<dbReference type="InterPro" id="IPR036869">
    <property type="entry name" value="J_dom_sf"/>
</dbReference>
<dbReference type="FunFam" id="2.10.230.10:FF:000002">
    <property type="entry name" value="Molecular chaperone DnaJ"/>
    <property type="match status" value="1"/>
</dbReference>
<dbReference type="GO" id="GO:0051082">
    <property type="term" value="F:unfolded protein binding"/>
    <property type="evidence" value="ECO:0007669"/>
    <property type="project" value="InterPro"/>
</dbReference>
<evidence type="ECO:0000256" key="5">
    <source>
        <dbReference type="ARBA" id="ARBA00023186"/>
    </source>
</evidence>
<evidence type="ECO:0000259" key="10">
    <source>
        <dbReference type="PROSITE" id="PS51188"/>
    </source>
</evidence>
<dbReference type="PROSITE" id="PS51188">
    <property type="entry name" value="ZF_CR"/>
    <property type="match status" value="1"/>
</dbReference>
<dbReference type="SUPFAM" id="SSF46565">
    <property type="entry name" value="Chaperone J-domain"/>
    <property type="match status" value="1"/>
</dbReference>
<dbReference type="CDD" id="cd10719">
    <property type="entry name" value="DnaJ_zf"/>
    <property type="match status" value="1"/>
</dbReference>
<evidence type="ECO:0000256" key="1">
    <source>
        <dbReference type="ARBA" id="ARBA00022723"/>
    </source>
</evidence>
<dbReference type="SMART" id="SM00271">
    <property type="entry name" value="DnaJ"/>
    <property type="match status" value="1"/>
</dbReference>
<dbReference type="InterPro" id="IPR002939">
    <property type="entry name" value="DnaJ_C"/>
</dbReference>
<dbReference type="GO" id="GO:0005524">
    <property type="term" value="F:ATP binding"/>
    <property type="evidence" value="ECO:0007669"/>
    <property type="project" value="InterPro"/>
</dbReference>
<dbReference type="CDD" id="cd10747">
    <property type="entry name" value="DnaJ_C"/>
    <property type="match status" value="1"/>
</dbReference>
<dbReference type="Gene3D" id="1.10.287.110">
    <property type="entry name" value="DnaJ domain"/>
    <property type="match status" value="1"/>
</dbReference>
<dbReference type="PROSITE" id="PS50076">
    <property type="entry name" value="DNAJ_2"/>
    <property type="match status" value="1"/>
</dbReference>
<evidence type="ECO:0000256" key="7">
    <source>
        <dbReference type="SAM" id="MobiDB-lite"/>
    </source>
</evidence>
<keyword evidence="2" id="KW-0677">Repeat</keyword>
<evidence type="ECO:0000256" key="3">
    <source>
        <dbReference type="ARBA" id="ARBA00022771"/>
    </source>
</evidence>
<feature type="transmembrane region" description="Helical" evidence="8">
    <location>
        <begin position="583"/>
        <end position="602"/>
    </location>
</feature>
<dbReference type="EMBL" id="VDCV01000015">
    <property type="protein sequence ID" value="KAB5524286.1"/>
    <property type="molecule type" value="Genomic_DNA"/>
</dbReference>
<dbReference type="GO" id="GO:0008270">
    <property type="term" value="F:zinc ion binding"/>
    <property type="evidence" value="ECO:0007669"/>
    <property type="project" value="UniProtKB-KW"/>
</dbReference>
<evidence type="ECO:0000313" key="11">
    <source>
        <dbReference type="EMBL" id="KAB5524286.1"/>
    </source>
</evidence>
<evidence type="ECO:0000259" key="9">
    <source>
        <dbReference type="PROSITE" id="PS50076"/>
    </source>
</evidence>
<dbReference type="Gene3D" id="2.60.260.20">
    <property type="entry name" value="Urease metallochaperone UreE, N-terminal domain"/>
    <property type="match status" value="2"/>
</dbReference>
<keyword evidence="8" id="KW-0472">Membrane</keyword>
<sequence>MAFGQLKPNYLEPGRSETRMAFATMPVIVQAPSRSFWPNLNPISNSTIRPIPANSSSIAPPLRFLKTNNVRSPIFTSARGHRFFNTASVRAEASARADYYSTLNVSRNATLQEIKSSYRKLALKYHPDMNKGAGAEDKFKEISAAYEVLSDDEKRSLYDRFGEAGLQGEFDGYGSGSQGVDPSEIYNTFFGGSDGFFGGRGGDGGLNFNFRNMGNEDLDIRYDLYLSLEESVFGGQREIEVSFFETCDSCSGTGAKSSSCIKSCADCGGRGGVMKTQRTPFGMMSQVSTCAKCSGEGKVITDHCRKCGGNGKIRSKRSMKVVFPAGVNDGATMRIQGEGSFNKQSAWDQSAILSKASDKFLKLYRQSFEFTAGIWDYCSLKQQFQKYICKIHHLGIAGDLFISLHVNEKQGIWRNGLNLYSKINVDYTQAILGTVLKVETVEGLKDLQIPSGIQPGDAVKLSRLGVPDINKPSVRGDHHFIVNILIPKNISNKERALVEELASLKSCSKEHAVSSNSSGTLESNKDHIRDPKDNASGHRVKSISSLWNSITGFLGQKQSRERFASAAMTTNTSLLWRSGKLDFSIVLSVITVSVLTCILTSMRKIQRNNSSHVQKNIRKK</sequence>
<feature type="compositionally biased region" description="Basic and acidic residues" evidence="7">
    <location>
        <begin position="523"/>
        <end position="536"/>
    </location>
</feature>
<feature type="domain" description="CR-type" evidence="10">
    <location>
        <begin position="234"/>
        <end position="316"/>
    </location>
</feature>
<dbReference type="GO" id="GO:0031072">
    <property type="term" value="F:heat shock protein binding"/>
    <property type="evidence" value="ECO:0007669"/>
    <property type="project" value="InterPro"/>
</dbReference>
<keyword evidence="12" id="KW-1185">Reference proteome</keyword>
<dbReference type="GO" id="GO:0009535">
    <property type="term" value="C:chloroplast thylakoid membrane"/>
    <property type="evidence" value="ECO:0007669"/>
    <property type="project" value="TreeGrafter"/>
</dbReference>
<evidence type="ECO:0000256" key="4">
    <source>
        <dbReference type="ARBA" id="ARBA00022833"/>
    </source>
</evidence>
<evidence type="ECO:0000313" key="12">
    <source>
        <dbReference type="Proteomes" id="UP000326939"/>
    </source>
</evidence>
<evidence type="ECO:0000256" key="2">
    <source>
        <dbReference type="ARBA" id="ARBA00022737"/>
    </source>
</evidence>
<feature type="region of interest" description="Disordered" evidence="7">
    <location>
        <begin position="513"/>
        <end position="537"/>
    </location>
</feature>
<dbReference type="PRINTS" id="PR00625">
    <property type="entry name" value="JDOMAIN"/>
</dbReference>
<dbReference type="PANTHER" id="PTHR43096">
    <property type="entry name" value="DNAJ HOMOLOG 1, MITOCHONDRIAL-RELATED"/>
    <property type="match status" value="1"/>
</dbReference>
<gene>
    <name evidence="11" type="ORF">DKX38_022035</name>
</gene>
<keyword evidence="8" id="KW-1133">Transmembrane helix</keyword>
<keyword evidence="1 6" id="KW-0479">Metal-binding</keyword>
<evidence type="ECO:0000256" key="8">
    <source>
        <dbReference type="SAM" id="Phobius"/>
    </source>
</evidence>
<reference evidence="12" key="1">
    <citation type="journal article" date="2019" name="Gigascience">
        <title>De novo genome assembly of the endangered Acer yangbiense, a plant species with extremely small populations endemic to Yunnan Province, China.</title>
        <authorList>
            <person name="Yang J."/>
            <person name="Wariss H.M."/>
            <person name="Tao L."/>
            <person name="Zhang R."/>
            <person name="Yun Q."/>
            <person name="Hollingsworth P."/>
            <person name="Dao Z."/>
            <person name="Luo G."/>
            <person name="Guo H."/>
            <person name="Ma Y."/>
            <person name="Sun W."/>
        </authorList>
    </citation>
    <scope>NUCLEOTIDE SEQUENCE [LARGE SCALE GENOMIC DNA]</scope>
    <source>
        <strain evidence="12">cv. br00</strain>
    </source>
</reference>
<keyword evidence="5" id="KW-0143">Chaperone</keyword>
<feature type="zinc finger region" description="CR-type" evidence="6">
    <location>
        <begin position="234"/>
        <end position="316"/>
    </location>
</feature>
<evidence type="ECO:0000256" key="6">
    <source>
        <dbReference type="PROSITE-ProRule" id="PRU00546"/>
    </source>
</evidence>
<evidence type="ECO:0008006" key="13">
    <source>
        <dbReference type="Google" id="ProtNLM"/>
    </source>
</evidence>
<accession>A0A5N5K0D4</accession>
<dbReference type="PANTHER" id="PTHR43096:SF26">
    <property type="entry name" value="CR-TYPE DOMAIN-CONTAINING PROTEIN"/>
    <property type="match status" value="1"/>
</dbReference>
<keyword evidence="8" id="KW-0812">Transmembrane</keyword>